<dbReference type="GO" id="GO:0005886">
    <property type="term" value="C:plasma membrane"/>
    <property type="evidence" value="ECO:0007669"/>
    <property type="project" value="UniProtKB-SubCell"/>
</dbReference>
<dbReference type="HAMAP" id="MF_01147">
    <property type="entry name" value="Lgt"/>
    <property type="match status" value="1"/>
</dbReference>
<feature type="transmembrane region" description="Helical" evidence="7">
    <location>
        <begin position="181"/>
        <end position="198"/>
    </location>
</feature>
<dbReference type="PROSITE" id="PS01311">
    <property type="entry name" value="LGT"/>
    <property type="match status" value="1"/>
</dbReference>
<feature type="transmembrane region" description="Helical" evidence="7">
    <location>
        <begin position="30"/>
        <end position="51"/>
    </location>
</feature>
<dbReference type="NCBIfam" id="TIGR00544">
    <property type="entry name" value="lgt"/>
    <property type="match status" value="1"/>
</dbReference>
<evidence type="ECO:0000256" key="7">
    <source>
        <dbReference type="HAMAP-Rule" id="MF_01147"/>
    </source>
</evidence>
<keyword evidence="5 7" id="KW-1133">Transmembrane helix</keyword>
<dbReference type="GO" id="GO:0008961">
    <property type="term" value="F:phosphatidylglycerol-prolipoprotein diacylglyceryl transferase activity"/>
    <property type="evidence" value="ECO:0007669"/>
    <property type="project" value="UniProtKB-UniRule"/>
</dbReference>
<dbReference type="UniPathway" id="UPA00664"/>
<sequence>MNPSHPYWVFDLSPFVFQVKNIDFSWVTTWWGILLLVGFFGGSFLFTFIQINKFKKQLNNSEKNNIKIKQKLSKFDFLQSSLSYLLLILAILYTLQKMQIDWGLRWYSTMYLFGFVAVYIACIRWIRKKQLMLTENMLMNLITISILGMLIGARFAYVFIYNWDFYKQRPLEIFATWEGGLSFHGGIVGVCLAIYFYCKRNKISFYHLTDKLVRVIPIGIGLGRIGNFFNGELWGRPITSSVPWAIIFPEGGQVARHPSQIYQSIGEGWALFFTLYLISRKKQKEGTISCYFIIFYCIYRFIAEYFRAADLQINYFYLFNFSWLPLNAFPEAPWWTVLTMGQILCLSFLIVGCVLLYFCRNNILENSPQWLKRNEDFFIHKLSENKKS</sequence>
<keyword evidence="6 7" id="KW-0472">Membrane</keyword>
<dbReference type="AlphaFoldDB" id="A0A369KVG1"/>
<evidence type="ECO:0000256" key="1">
    <source>
        <dbReference type="ARBA" id="ARBA00007150"/>
    </source>
</evidence>
<keyword evidence="3 7" id="KW-0808">Transferase</keyword>
<evidence type="ECO:0000256" key="6">
    <source>
        <dbReference type="ARBA" id="ARBA00023136"/>
    </source>
</evidence>
<comment type="caution">
    <text evidence="8">The sequence shown here is derived from an EMBL/GenBank/DDBJ whole genome shotgun (WGS) entry which is preliminary data.</text>
</comment>
<comment type="catalytic activity">
    <reaction evidence="7">
        <text>L-cysteinyl-[prolipoprotein] + a 1,2-diacyl-sn-glycero-3-phospho-(1'-sn-glycerol) = an S-1,2-diacyl-sn-glyceryl-L-cysteinyl-[prolipoprotein] + sn-glycerol 1-phosphate + H(+)</text>
        <dbReference type="Rhea" id="RHEA:56712"/>
        <dbReference type="Rhea" id="RHEA-COMP:14679"/>
        <dbReference type="Rhea" id="RHEA-COMP:14680"/>
        <dbReference type="ChEBI" id="CHEBI:15378"/>
        <dbReference type="ChEBI" id="CHEBI:29950"/>
        <dbReference type="ChEBI" id="CHEBI:57685"/>
        <dbReference type="ChEBI" id="CHEBI:64716"/>
        <dbReference type="ChEBI" id="CHEBI:140658"/>
        <dbReference type="EC" id="2.5.1.145"/>
    </reaction>
</comment>
<dbReference type="EMBL" id="QOVW01000077">
    <property type="protein sequence ID" value="RDB35704.1"/>
    <property type="molecule type" value="Genomic_DNA"/>
</dbReference>
<dbReference type="EC" id="2.5.1.145" evidence="7"/>
<evidence type="ECO:0000256" key="5">
    <source>
        <dbReference type="ARBA" id="ARBA00022989"/>
    </source>
</evidence>
<protein>
    <recommendedName>
        <fullName evidence="7">Phosphatidylglycerol--prolipoprotein diacylglyceryl transferase</fullName>
        <ecNumber evidence="7">2.5.1.145</ecNumber>
    </recommendedName>
</protein>
<dbReference type="InterPro" id="IPR001640">
    <property type="entry name" value="Lgt"/>
</dbReference>
<evidence type="ECO:0000256" key="2">
    <source>
        <dbReference type="ARBA" id="ARBA00022475"/>
    </source>
</evidence>
<keyword evidence="4 7" id="KW-0812">Transmembrane</keyword>
<dbReference type="GO" id="GO:0042158">
    <property type="term" value="P:lipoprotein biosynthetic process"/>
    <property type="evidence" value="ECO:0007669"/>
    <property type="project" value="UniProtKB-UniRule"/>
</dbReference>
<feature type="binding site" evidence="7">
    <location>
        <position position="224"/>
    </location>
    <ligand>
        <name>a 1,2-diacyl-sn-glycero-3-phospho-(1'-sn-glycerol)</name>
        <dbReference type="ChEBI" id="CHEBI:64716"/>
    </ligand>
</feature>
<gene>
    <name evidence="7 8" type="primary">lgt</name>
    <name evidence="8" type="ORF">DCC88_08735</name>
</gene>
<dbReference type="PANTHER" id="PTHR30589">
    <property type="entry name" value="PROLIPOPROTEIN DIACYLGLYCERYL TRANSFERASE"/>
    <property type="match status" value="1"/>
</dbReference>
<feature type="transmembrane region" description="Helical" evidence="7">
    <location>
        <begin position="288"/>
        <end position="306"/>
    </location>
</feature>
<dbReference type="Proteomes" id="UP000253934">
    <property type="component" value="Unassembled WGS sequence"/>
</dbReference>
<proteinExistence type="inferred from homology"/>
<comment type="pathway">
    <text evidence="7">Protein modification; lipoprotein biosynthesis (diacylglyceryl transfer).</text>
</comment>
<feature type="transmembrane region" description="Helical" evidence="7">
    <location>
        <begin position="334"/>
        <end position="359"/>
    </location>
</feature>
<evidence type="ECO:0000256" key="3">
    <source>
        <dbReference type="ARBA" id="ARBA00022679"/>
    </source>
</evidence>
<feature type="transmembrane region" description="Helical" evidence="7">
    <location>
        <begin position="106"/>
        <end position="126"/>
    </location>
</feature>
<reference evidence="8" key="1">
    <citation type="submission" date="2018-04" db="EMBL/GenBank/DDBJ databases">
        <title>Draft genome sequence of the Candidatus Spirobacillus cienkowskii, a pathogen of freshwater Daphnia species, reconstructed from hemolymph metagenomic reads.</title>
        <authorList>
            <person name="Bresciani L."/>
            <person name="Lemos L.N."/>
            <person name="Wale N."/>
            <person name="Lin J.Y."/>
            <person name="Fernandes G.R."/>
            <person name="Duffy M.A."/>
            <person name="Rodrigues J.M."/>
        </authorList>
    </citation>
    <scope>NUCLEOTIDE SEQUENCE [LARGE SCALE GENOMIC DNA]</scope>
    <source>
        <strain evidence="8">Binning01</strain>
    </source>
</reference>
<comment type="similarity">
    <text evidence="1 7">Belongs to the Lgt family.</text>
</comment>
<dbReference type="Pfam" id="PF01790">
    <property type="entry name" value="LGT"/>
    <property type="match status" value="1"/>
</dbReference>
<evidence type="ECO:0000313" key="9">
    <source>
        <dbReference type="Proteomes" id="UP000253934"/>
    </source>
</evidence>
<comment type="subcellular location">
    <subcellularLocation>
        <location evidence="7">Cell membrane</location>
        <topology evidence="7">Multi-pass membrane protein</topology>
    </subcellularLocation>
</comment>
<evidence type="ECO:0000256" key="4">
    <source>
        <dbReference type="ARBA" id="ARBA00022692"/>
    </source>
</evidence>
<accession>A0A369KVG1</accession>
<dbReference type="PANTHER" id="PTHR30589:SF0">
    <property type="entry name" value="PHOSPHATIDYLGLYCEROL--PROLIPOPROTEIN DIACYLGLYCERYL TRANSFERASE"/>
    <property type="match status" value="1"/>
</dbReference>
<evidence type="ECO:0000313" key="8">
    <source>
        <dbReference type="EMBL" id="RDB35704.1"/>
    </source>
</evidence>
<keyword evidence="2 7" id="KW-1003">Cell membrane</keyword>
<feature type="transmembrane region" description="Helical" evidence="7">
    <location>
        <begin position="138"/>
        <end position="161"/>
    </location>
</feature>
<feature type="transmembrane region" description="Helical" evidence="7">
    <location>
        <begin position="72"/>
        <end position="94"/>
    </location>
</feature>
<comment type="function">
    <text evidence="7">Catalyzes the transfer of the diacylglyceryl group from phosphatidylglycerol to the sulfhydryl group of the N-terminal cysteine of a prolipoprotein, the first step in the formation of mature lipoproteins.</text>
</comment>
<organism evidence="8 9">
    <name type="scientific">Spirobacillus cienkowskii</name>
    <dbReference type="NCBI Taxonomy" id="495820"/>
    <lineage>
        <taxon>Bacteria</taxon>
        <taxon>Pseudomonadati</taxon>
        <taxon>Bdellovibrionota</taxon>
        <taxon>Oligoflexia</taxon>
        <taxon>Silvanigrellales</taxon>
        <taxon>Spirobacillus</taxon>
    </lineage>
</organism>
<name>A0A369KVG1_9BACT</name>
<keyword evidence="9" id="KW-1185">Reference proteome</keyword>